<proteinExistence type="predicted"/>
<dbReference type="EMBL" id="JAELUR010000015">
    <property type="protein sequence ID" value="KAG7423639.1"/>
    <property type="molecule type" value="Genomic_DNA"/>
</dbReference>
<evidence type="ECO:0000313" key="2">
    <source>
        <dbReference type="Proteomes" id="UP000693942"/>
    </source>
</evidence>
<dbReference type="Proteomes" id="UP000693942">
    <property type="component" value="Unassembled WGS sequence"/>
</dbReference>
<dbReference type="AlphaFoldDB" id="A0A8J5PPV9"/>
<sequence>MKQIKETGKLPDGTPLLYNEVLQIAWKDSSVVLFLSTMHGITPLNRTPKERKLPAKRGTKAEAQRLKEVFNGDQARMIPIPSVAAHPGTRKIFQNVKLRRPSLRSRARITTIVNSFTVSVNATPYLASGMISLASSTLMQQISLRIITNHMQNYRDD</sequence>
<evidence type="ECO:0000313" key="1">
    <source>
        <dbReference type="EMBL" id="KAG7423639.1"/>
    </source>
</evidence>
<accession>A0A8J5PPV9</accession>
<reference evidence="1" key="1">
    <citation type="submission" date="2021-04" db="EMBL/GenBank/DDBJ databases">
        <title>First draft genome resource for Brassicaceae pathogens Fusarium oxysporum f. sp. raphani and Fusarium oxysporum f. sp. rapae.</title>
        <authorList>
            <person name="Asai S."/>
        </authorList>
    </citation>
    <scope>NUCLEOTIDE SEQUENCE</scope>
    <source>
        <strain evidence="1">Tf1262</strain>
    </source>
</reference>
<organism evidence="1 2">
    <name type="scientific">Fusarium oxysporum f. sp. raphani</name>
    <dbReference type="NCBI Taxonomy" id="96318"/>
    <lineage>
        <taxon>Eukaryota</taxon>
        <taxon>Fungi</taxon>
        <taxon>Dikarya</taxon>
        <taxon>Ascomycota</taxon>
        <taxon>Pezizomycotina</taxon>
        <taxon>Sordariomycetes</taxon>
        <taxon>Hypocreomycetidae</taxon>
        <taxon>Hypocreales</taxon>
        <taxon>Nectriaceae</taxon>
        <taxon>Fusarium</taxon>
        <taxon>Fusarium oxysporum species complex</taxon>
    </lineage>
</organism>
<gene>
    <name evidence="1" type="ORF">Forpi1262_v015362</name>
</gene>
<comment type="caution">
    <text evidence="1">The sequence shown here is derived from an EMBL/GenBank/DDBJ whole genome shotgun (WGS) entry which is preliminary data.</text>
</comment>
<protein>
    <recommendedName>
        <fullName evidence="3">PiggyBac transposable element-derived protein domain-containing protein</fullName>
    </recommendedName>
</protein>
<name>A0A8J5PPV9_FUSOX</name>
<evidence type="ECO:0008006" key="3">
    <source>
        <dbReference type="Google" id="ProtNLM"/>
    </source>
</evidence>